<dbReference type="Proteomes" id="UP000712281">
    <property type="component" value="Unassembled WGS sequence"/>
</dbReference>
<gene>
    <name evidence="2" type="ORF">F2Q68_00045381</name>
</gene>
<accession>A0A8S9LPC4</accession>
<dbReference type="Pfam" id="PF08387">
    <property type="entry name" value="FBD"/>
    <property type="match status" value="1"/>
</dbReference>
<comment type="caution">
    <text evidence="2">The sequence shown here is derived from an EMBL/GenBank/DDBJ whole genome shotgun (WGS) entry which is preliminary data.</text>
</comment>
<dbReference type="AlphaFoldDB" id="A0A8S9LPC4"/>
<dbReference type="SMART" id="SM00579">
    <property type="entry name" value="FBD"/>
    <property type="match status" value="1"/>
</dbReference>
<evidence type="ECO:0000259" key="1">
    <source>
        <dbReference type="SMART" id="SM00579"/>
    </source>
</evidence>
<feature type="domain" description="FBD" evidence="1">
    <location>
        <begin position="35"/>
        <end position="107"/>
    </location>
</feature>
<dbReference type="PANTHER" id="PTHR31900:SF25">
    <property type="entry name" value="FBD DOMAIN-CONTAINING PROTEIN"/>
    <property type="match status" value="1"/>
</dbReference>
<evidence type="ECO:0000313" key="3">
    <source>
        <dbReference type="Proteomes" id="UP000712281"/>
    </source>
</evidence>
<sequence length="124" mass="14007">MLPVFLESCPNLTTLVLGSIQNHVKVGITVSPRRPRVLPSLKYVEIERPFKGDALEMQLVGYLLVNSQSLKKLTLRLDDSLKKERSVIFNELLLMPRLSSTCEAVVLSDDPYDITNESAYKFVL</sequence>
<name>A0A8S9LPC4_BRACR</name>
<dbReference type="EMBL" id="QGKW02000276">
    <property type="protein sequence ID" value="KAF2607146.1"/>
    <property type="molecule type" value="Genomic_DNA"/>
</dbReference>
<reference evidence="2" key="1">
    <citation type="submission" date="2019-12" db="EMBL/GenBank/DDBJ databases">
        <title>Genome sequencing and annotation of Brassica cretica.</title>
        <authorList>
            <person name="Studholme D.J."/>
            <person name="Sarris P.F."/>
        </authorList>
    </citation>
    <scope>NUCLEOTIDE SEQUENCE</scope>
    <source>
        <strain evidence="2">PFS-001/15</strain>
        <tissue evidence="2">Leaf</tissue>
    </source>
</reference>
<protein>
    <recommendedName>
        <fullName evidence="1">FBD domain-containing protein</fullName>
    </recommendedName>
</protein>
<evidence type="ECO:0000313" key="2">
    <source>
        <dbReference type="EMBL" id="KAF2607146.1"/>
    </source>
</evidence>
<dbReference type="InterPro" id="IPR006566">
    <property type="entry name" value="FBD"/>
</dbReference>
<proteinExistence type="predicted"/>
<dbReference type="PANTHER" id="PTHR31900">
    <property type="entry name" value="F-BOX/RNI SUPERFAMILY PROTEIN-RELATED"/>
    <property type="match status" value="1"/>
</dbReference>
<dbReference type="InterPro" id="IPR050232">
    <property type="entry name" value="FBL13/AtMIF1-like"/>
</dbReference>
<organism evidence="2 3">
    <name type="scientific">Brassica cretica</name>
    <name type="common">Mustard</name>
    <dbReference type="NCBI Taxonomy" id="69181"/>
    <lineage>
        <taxon>Eukaryota</taxon>
        <taxon>Viridiplantae</taxon>
        <taxon>Streptophyta</taxon>
        <taxon>Embryophyta</taxon>
        <taxon>Tracheophyta</taxon>
        <taxon>Spermatophyta</taxon>
        <taxon>Magnoliopsida</taxon>
        <taxon>eudicotyledons</taxon>
        <taxon>Gunneridae</taxon>
        <taxon>Pentapetalae</taxon>
        <taxon>rosids</taxon>
        <taxon>malvids</taxon>
        <taxon>Brassicales</taxon>
        <taxon>Brassicaceae</taxon>
        <taxon>Brassiceae</taxon>
        <taxon>Brassica</taxon>
    </lineage>
</organism>